<keyword evidence="2" id="KW-1185">Reference proteome</keyword>
<dbReference type="EMBL" id="CP082904">
    <property type="protein sequence ID" value="UQY45127.1"/>
    <property type="molecule type" value="Genomic_DNA"/>
</dbReference>
<reference evidence="1" key="1">
    <citation type="submission" date="2021-09" db="EMBL/GenBank/DDBJ databases">
        <title>First case of bloodstream infection caused by Mixta hanseatica sp. nov., a member of the Erwiniaceae family.</title>
        <authorList>
            <person name="Both A."/>
            <person name="Huang J."/>
            <person name="Wenzel P."/>
            <person name="Aepfelbacher M."/>
            <person name="Rohde H."/>
            <person name="Christner M."/>
            <person name="Hentschke M."/>
        </authorList>
    </citation>
    <scope>NUCLEOTIDE SEQUENCE</scope>
    <source>
        <strain evidence="1">X22927</strain>
    </source>
</reference>
<protein>
    <submittedName>
        <fullName evidence="1">Uncharacterized protein</fullName>
    </submittedName>
</protein>
<sequence>MAVVAEKASSPVLSSEEWVRVGQWSTLLRELLKGKGEMWSAADEKLFVQLQSALQTMESSGTDGEQKVTPETC</sequence>
<organism evidence="1 2">
    <name type="scientific">Mixta hanseatica</name>
    <dbReference type="NCBI Taxonomy" id="2872648"/>
    <lineage>
        <taxon>Bacteria</taxon>
        <taxon>Pseudomonadati</taxon>
        <taxon>Pseudomonadota</taxon>
        <taxon>Gammaproteobacteria</taxon>
        <taxon>Enterobacterales</taxon>
        <taxon>Erwiniaceae</taxon>
        <taxon>Mixta</taxon>
    </lineage>
</organism>
<accession>A0ABY4RDL2</accession>
<name>A0ABY4RDL2_9GAMM</name>
<dbReference type="Proteomes" id="UP001056635">
    <property type="component" value="Chromosome"/>
</dbReference>
<evidence type="ECO:0000313" key="1">
    <source>
        <dbReference type="EMBL" id="UQY45127.1"/>
    </source>
</evidence>
<proteinExistence type="predicted"/>
<gene>
    <name evidence="1" type="ORF">K6958_05455</name>
</gene>
<dbReference type="RefSeq" id="WP_249893707.1">
    <property type="nucleotide sequence ID" value="NZ_CP082904.1"/>
</dbReference>
<evidence type="ECO:0000313" key="2">
    <source>
        <dbReference type="Proteomes" id="UP001056635"/>
    </source>
</evidence>